<evidence type="ECO:0000313" key="2">
    <source>
        <dbReference type="Proteomes" id="UP000327118"/>
    </source>
</evidence>
<dbReference type="AlphaFoldDB" id="A0A5N6Z1D0"/>
<dbReference type="Proteomes" id="UP000327118">
    <property type="component" value="Unassembled WGS sequence"/>
</dbReference>
<name>A0A5N6Z1D0_9EURO</name>
<accession>A0A5N6Z1D0</accession>
<dbReference type="EMBL" id="ML739275">
    <property type="protein sequence ID" value="KAE8349780.1"/>
    <property type="molecule type" value="Genomic_DNA"/>
</dbReference>
<protein>
    <submittedName>
        <fullName evidence="1">Uncharacterized protein</fullName>
    </submittedName>
</protein>
<keyword evidence="2" id="KW-1185">Reference proteome</keyword>
<reference evidence="2" key="1">
    <citation type="submission" date="2019-04" db="EMBL/GenBank/DDBJ databases">
        <title>Friends and foes A comparative genomics studyof 23 Aspergillus species from section Flavi.</title>
        <authorList>
            <consortium name="DOE Joint Genome Institute"/>
            <person name="Kjaerbolling I."/>
            <person name="Vesth T."/>
            <person name="Frisvad J.C."/>
            <person name="Nybo J.L."/>
            <person name="Theobald S."/>
            <person name="Kildgaard S."/>
            <person name="Isbrandt T."/>
            <person name="Kuo A."/>
            <person name="Sato A."/>
            <person name="Lyhne E.K."/>
            <person name="Kogle M.E."/>
            <person name="Wiebenga A."/>
            <person name="Kun R.S."/>
            <person name="Lubbers R.J."/>
            <person name="Makela M.R."/>
            <person name="Barry K."/>
            <person name="Chovatia M."/>
            <person name="Clum A."/>
            <person name="Daum C."/>
            <person name="Haridas S."/>
            <person name="He G."/>
            <person name="LaButti K."/>
            <person name="Lipzen A."/>
            <person name="Mondo S."/>
            <person name="Riley R."/>
            <person name="Salamov A."/>
            <person name="Simmons B.A."/>
            <person name="Magnuson J.K."/>
            <person name="Henrissat B."/>
            <person name="Mortensen U.H."/>
            <person name="Larsen T.O."/>
            <person name="Devries R.P."/>
            <person name="Grigoriev I.V."/>
            <person name="Machida M."/>
            <person name="Baker S.E."/>
            <person name="Andersen M.R."/>
        </authorList>
    </citation>
    <scope>NUCLEOTIDE SEQUENCE [LARGE SCALE GENOMIC DNA]</scope>
    <source>
        <strain evidence="2">CBS 553.77</strain>
    </source>
</reference>
<gene>
    <name evidence="1" type="ORF">BDV28DRAFT_140503</name>
</gene>
<organism evidence="1 2">
    <name type="scientific">Aspergillus coremiiformis</name>
    <dbReference type="NCBI Taxonomy" id="138285"/>
    <lineage>
        <taxon>Eukaryota</taxon>
        <taxon>Fungi</taxon>
        <taxon>Dikarya</taxon>
        <taxon>Ascomycota</taxon>
        <taxon>Pezizomycotina</taxon>
        <taxon>Eurotiomycetes</taxon>
        <taxon>Eurotiomycetidae</taxon>
        <taxon>Eurotiales</taxon>
        <taxon>Aspergillaceae</taxon>
        <taxon>Aspergillus</taxon>
        <taxon>Aspergillus subgen. Circumdati</taxon>
    </lineage>
</organism>
<proteinExistence type="predicted"/>
<evidence type="ECO:0000313" key="1">
    <source>
        <dbReference type="EMBL" id="KAE8349780.1"/>
    </source>
</evidence>
<sequence>MCSTCFLFPLATEVLRLHFIQVRTLAVKPRLVTRRIRPGYMSGGETILMIQQIGKIGFGFKFVTGQRFSRRYTAHVRFCCRRSTRVGQH</sequence>
<dbReference type="OrthoDB" id="5343483at2759"/>